<accession>A0A451D4R7</accession>
<evidence type="ECO:0000256" key="2">
    <source>
        <dbReference type="ARBA" id="ARBA00013090"/>
    </source>
</evidence>
<protein>
    <recommendedName>
        <fullName evidence="2 7">Glutamate racemase</fullName>
        <ecNumber evidence="2 7">5.1.1.3</ecNumber>
    </recommendedName>
</protein>
<dbReference type="FunFam" id="3.40.50.1860:FF:000001">
    <property type="entry name" value="Glutamate racemase"/>
    <property type="match status" value="1"/>
</dbReference>
<evidence type="ECO:0000256" key="3">
    <source>
        <dbReference type="ARBA" id="ARBA00022960"/>
    </source>
</evidence>
<dbReference type="InterPro" id="IPR004391">
    <property type="entry name" value="Glu_race"/>
</dbReference>
<evidence type="ECO:0000256" key="7">
    <source>
        <dbReference type="HAMAP-Rule" id="MF_00258"/>
    </source>
</evidence>
<dbReference type="Gene3D" id="3.40.50.1860">
    <property type="match status" value="2"/>
</dbReference>
<evidence type="ECO:0000313" key="8">
    <source>
        <dbReference type="EMBL" id="VFP80698.1"/>
    </source>
</evidence>
<dbReference type="GO" id="GO:0071555">
    <property type="term" value="P:cell wall organization"/>
    <property type="evidence" value="ECO:0007669"/>
    <property type="project" value="UniProtKB-KW"/>
</dbReference>
<keyword evidence="3 7" id="KW-0133">Cell shape</keyword>
<dbReference type="InterPro" id="IPR001920">
    <property type="entry name" value="Asp/Glu_race"/>
</dbReference>
<dbReference type="EC" id="5.1.1.3" evidence="2 7"/>
<feature type="binding site" evidence="7">
    <location>
        <begin position="93"/>
        <end position="94"/>
    </location>
    <ligand>
        <name>substrate</name>
    </ligand>
</feature>
<dbReference type="GO" id="GO:0008881">
    <property type="term" value="F:glutamate racemase activity"/>
    <property type="evidence" value="ECO:0007669"/>
    <property type="project" value="UniProtKB-UniRule"/>
</dbReference>
<dbReference type="InterPro" id="IPR015942">
    <property type="entry name" value="Asp/Glu/hydantoin_racemase"/>
</dbReference>
<dbReference type="Proteomes" id="UP000294338">
    <property type="component" value="Chromosome 1"/>
</dbReference>
<feature type="binding site" evidence="7">
    <location>
        <begin position="205"/>
        <end position="206"/>
    </location>
    <ligand>
        <name>substrate</name>
    </ligand>
</feature>
<dbReference type="InterPro" id="IPR033134">
    <property type="entry name" value="Asp/Glu_racemase_AS_2"/>
</dbReference>
<dbReference type="RefSeq" id="WP_197095307.1">
    <property type="nucleotide sequence ID" value="NZ_LR217705.1"/>
</dbReference>
<comment type="pathway">
    <text evidence="7">Cell wall biogenesis; peptidoglycan biosynthesis.</text>
</comment>
<name>A0A451D4R7_9GAMM</name>
<evidence type="ECO:0000256" key="4">
    <source>
        <dbReference type="ARBA" id="ARBA00022984"/>
    </source>
</evidence>
<dbReference type="PROSITE" id="PS00923">
    <property type="entry name" value="ASP_GLU_RACEMASE_1"/>
    <property type="match status" value="1"/>
</dbReference>
<evidence type="ECO:0000256" key="6">
    <source>
        <dbReference type="ARBA" id="ARBA00023316"/>
    </source>
</evidence>
<proteinExistence type="inferred from homology"/>
<dbReference type="UniPathway" id="UPA00219"/>
<dbReference type="SUPFAM" id="SSF53681">
    <property type="entry name" value="Aspartate/glutamate racemase"/>
    <property type="match status" value="2"/>
</dbReference>
<comment type="function">
    <text evidence="7">Provides the (R)-glutamate required for cell wall biosynthesis.</text>
</comment>
<dbReference type="NCBIfam" id="TIGR00067">
    <property type="entry name" value="glut_race"/>
    <property type="match status" value="1"/>
</dbReference>
<evidence type="ECO:0000256" key="5">
    <source>
        <dbReference type="ARBA" id="ARBA00023235"/>
    </source>
</evidence>
<dbReference type="PANTHER" id="PTHR21198">
    <property type="entry name" value="GLUTAMATE RACEMASE"/>
    <property type="match status" value="1"/>
</dbReference>
<dbReference type="InterPro" id="IPR018187">
    <property type="entry name" value="Asp/Glu_racemase_AS_1"/>
</dbReference>
<keyword evidence="4 7" id="KW-0573">Peptidoglycan synthesis</keyword>
<keyword evidence="5 7" id="KW-0413">Isomerase</keyword>
<dbReference type="PANTHER" id="PTHR21198:SF2">
    <property type="entry name" value="GLUTAMATE RACEMASE"/>
    <property type="match status" value="1"/>
</dbReference>
<dbReference type="GO" id="GO:0009252">
    <property type="term" value="P:peptidoglycan biosynthetic process"/>
    <property type="evidence" value="ECO:0007669"/>
    <property type="project" value="UniProtKB-UniRule"/>
</dbReference>
<reference evidence="8 9" key="1">
    <citation type="submission" date="2019-02" db="EMBL/GenBank/DDBJ databases">
        <authorList>
            <person name="Manzano-Marin A."/>
            <person name="Manzano-Marin A."/>
        </authorList>
    </citation>
    <scope>NUCLEOTIDE SEQUENCE [LARGE SCALE GENOMIC DNA]</scope>
    <source>
        <strain evidence="8 9">ErCisplendens/pseudotsugae</strain>
    </source>
</reference>
<dbReference type="Pfam" id="PF01177">
    <property type="entry name" value="Asp_Glu_race"/>
    <property type="match status" value="1"/>
</dbReference>
<dbReference type="GO" id="GO:0008360">
    <property type="term" value="P:regulation of cell shape"/>
    <property type="evidence" value="ECO:0007669"/>
    <property type="project" value="UniProtKB-KW"/>
</dbReference>
<dbReference type="EMBL" id="LR217705">
    <property type="protein sequence ID" value="VFP80698.1"/>
    <property type="molecule type" value="Genomic_DNA"/>
</dbReference>
<comment type="catalytic activity">
    <reaction evidence="1 7">
        <text>L-glutamate = D-glutamate</text>
        <dbReference type="Rhea" id="RHEA:12813"/>
        <dbReference type="ChEBI" id="CHEBI:29985"/>
        <dbReference type="ChEBI" id="CHEBI:29986"/>
        <dbReference type="EC" id="5.1.1.3"/>
    </reaction>
</comment>
<gene>
    <name evidence="7 8" type="primary">murI</name>
    <name evidence="8" type="ORF">ERCISPPS3390_583</name>
</gene>
<comment type="similarity">
    <text evidence="7">Belongs to the aspartate/glutamate racemases family.</text>
</comment>
<feature type="active site" description="Proton donor/acceptor" evidence="7">
    <location>
        <position position="92"/>
    </location>
</feature>
<dbReference type="PROSITE" id="PS00924">
    <property type="entry name" value="ASP_GLU_RACEMASE_2"/>
    <property type="match status" value="1"/>
</dbReference>
<evidence type="ECO:0000313" key="9">
    <source>
        <dbReference type="Proteomes" id="UP000294338"/>
    </source>
</evidence>
<feature type="active site" description="Proton donor/acceptor" evidence="7">
    <location>
        <position position="204"/>
    </location>
</feature>
<feature type="binding site" evidence="7">
    <location>
        <begin position="60"/>
        <end position="61"/>
    </location>
    <ligand>
        <name>substrate</name>
    </ligand>
</feature>
<dbReference type="HAMAP" id="MF_00258">
    <property type="entry name" value="Glu_racemase"/>
    <property type="match status" value="1"/>
</dbReference>
<dbReference type="AlphaFoldDB" id="A0A451D4R7"/>
<sequence length="283" mass="31294">MMEHVSHTTMASLIDSPSITSSKVVIFDSGVGGLSIYHEIYKIFPNLHYLYVFDNVVFPYGEKSEKKTIQRVVSIITAVSRFYQLSLVVIACNSASIVSLPALRSRFMFPIVGVVPAIKPAARLTRNGVLGILATRGTLRRSYTNKLLSRFAGACSITTLGSNELVELTENKLRGQTISNKIIKHILRPWLIMSVPPDTVVLGCTHFPLIREELKNALPKGTQLIDSGAAIARRIEFLLGNTCHTIGPKTHNIALCMSVNQKALQLLPVLKYYGFLTLEELKL</sequence>
<evidence type="ECO:0000256" key="1">
    <source>
        <dbReference type="ARBA" id="ARBA00001602"/>
    </source>
</evidence>
<organism evidence="8 9">
    <name type="scientific">Candidatus Erwinia haradaeae</name>
    <dbReference type="NCBI Taxonomy" id="1922217"/>
    <lineage>
        <taxon>Bacteria</taxon>
        <taxon>Pseudomonadati</taxon>
        <taxon>Pseudomonadota</taxon>
        <taxon>Gammaproteobacteria</taxon>
        <taxon>Enterobacterales</taxon>
        <taxon>Erwiniaceae</taxon>
        <taxon>Erwinia</taxon>
    </lineage>
</organism>
<feature type="binding site" evidence="7">
    <location>
        <begin position="28"/>
        <end position="29"/>
    </location>
    <ligand>
        <name>substrate</name>
    </ligand>
</feature>
<keyword evidence="6 7" id="KW-0961">Cell wall biogenesis/degradation</keyword>